<dbReference type="GO" id="GO:0140359">
    <property type="term" value="F:ABC-type transporter activity"/>
    <property type="evidence" value="ECO:0007669"/>
    <property type="project" value="InterPro"/>
</dbReference>
<dbReference type="PROSITE" id="PS50893">
    <property type="entry name" value="ABC_TRANSPORTER_2"/>
    <property type="match status" value="1"/>
</dbReference>
<evidence type="ECO:0000256" key="1">
    <source>
        <dbReference type="ARBA" id="ARBA00004141"/>
    </source>
</evidence>
<dbReference type="InterPro" id="IPR027417">
    <property type="entry name" value="P-loop_NTPase"/>
</dbReference>
<feature type="transmembrane region" description="Helical" evidence="9">
    <location>
        <begin position="666"/>
        <end position="687"/>
    </location>
</feature>
<dbReference type="Gene3D" id="3.40.50.300">
    <property type="entry name" value="P-loop containing nucleotide triphosphate hydrolases"/>
    <property type="match status" value="1"/>
</dbReference>
<keyword evidence="2" id="KW-0813">Transport</keyword>
<sequence>MGTHWEVFLPAVIFAHGLGAVLLLYSLEKVSGLVSKTWRRLTGPCLHGARTDDADQLGRNSDSGVEEVKGAPLELETAARKARIVSTWRRGCECTEGCYCTNRWVQKNRKEIEAANPTAKHLIIKYAAELTWSNVTCHVLDQRTLKQKQVLFPSRGNAFPGECLALLGPSGAGKSTLLDILSLRKNSGKITGDVQMNGRPLGVQFKRNSAYVAQEDCFVPTMSANETLVFTATLTLPKSVTPEERMQRIEEVLRIMGLWRSRETQVGGALPGGILVRGLSGGEKRRLNIACALISSPSILFLDEPTTGLDSFAALNVMEHMSNLAGLGHTVIASIHQPRSAIWEMFDKCVVLSEGYTLYFGPPARAMDWFSGTLGYTYNQARDGSISDWLMDLVSVGFGKPTDWAGRSMIYVSDVQKAAAAYAQDLKENSAEYGFGSGSPRKGSGKLPSQGSAGKAAEGGKKEGAGRIHMGKAGSIACLEELEAAGKKKQMIEWSSDQYAASWPTQFVVLLRRAMLGQLRNPTDTTSRLFLSTWVGVLAGLAFFDMSEGPESVSKRLALLFFILLLFELLPFCYMSFYVADRRFFAADIGNGLYHPSAYYLSAVMAGIPFVIVNSLCGALVAYGLAGLRLTAHALIINLCITALQSMISIQLQVFCVWLTPNQDLAYVLATGYVAASILLSGFYLRIGDMRLAFMRGLSWLSYTKYAMEAQSHLELSGIVYPPCPKYKQAAALAEQGMQGPGGAMAPGQQMPPGGMTQQQMAAGAAAPPPATNWQQSPAAYWQSPQAPGQAWSPASFGRRLRSAIEHAPTDSEVVQIASGGLTPHCDTTGDNLLDFWGYHLSVGTCIGILMAFYVLFHVGSYLALSKLYKQKR</sequence>
<organism evidence="11 12">
    <name type="scientific">Coccomyxa viridis</name>
    <dbReference type="NCBI Taxonomy" id="1274662"/>
    <lineage>
        <taxon>Eukaryota</taxon>
        <taxon>Viridiplantae</taxon>
        <taxon>Chlorophyta</taxon>
        <taxon>core chlorophytes</taxon>
        <taxon>Trebouxiophyceae</taxon>
        <taxon>Trebouxiophyceae incertae sedis</taxon>
        <taxon>Coccomyxaceae</taxon>
        <taxon>Coccomyxa</taxon>
    </lineage>
</organism>
<gene>
    <name evidence="11" type="ORF">CVIRNUC_008539</name>
</gene>
<evidence type="ECO:0000256" key="7">
    <source>
        <dbReference type="ARBA" id="ARBA00023136"/>
    </source>
</evidence>
<dbReference type="PANTHER" id="PTHR48041">
    <property type="entry name" value="ABC TRANSPORTER G FAMILY MEMBER 28"/>
    <property type="match status" value="1"/>
</dbReference>
<evidence type="ECO:0000256" key="4">
    <source>
        <dbReference type="ARBA" id="ARBA00022741"/>
    </source>
</evidence>
<keyword evidence="5" id="KW-0067">ATP-binding</keyword>
<feature type="transmembrane region" description="Helical" evidence="9">
    <location>
        <begin position="529"/>
        <end position="546"/>
    </location>
</feature>
<evidence type="ECO:0000256" key="5">
    <source>
        <dbReference type="ARBA" id="ARBA00022840"/>
    </source>
</evidence>
<dbReference type="SUPFAM" id="SSF52540">
    <property type="entry name" value="P-loop containing nucleoside triphosphate hydrolases"/>
    <property type="match status" value="1"/>
</dbReference>
<evidence type="ECO:0000259" key="10">
    <source>
        <dbReference type="PROSITE" id="PS50893"/>
    </source>
</evidence>
<feature type="transmembrane region" description="Helical" evidence="9">
    <location>
        <begin position="841"/>
        <end position="865"/>
    </location>
</feature>
<dbReference type="Proteomes" id="UP001314263">
    <property type="component" value="Unassembled WGS sequence"/>
</dbReference>
<evidence type="ECO:0000256" key="2">
    <source>
        <dbReference type="ARBA" id="ARBA00022448"/>
    </source>
</evidence>
<comment type="subcellular location">
    <subcellularLocation>
        <location evidence="1">Membrane</location>
        <topology evidence="1">Multi-pass membrane protein</topology>
    </subcellularLocation>
</comment>
<dbReference type="EMBL" id="CAUYUE010000012">
    <property type="protein sequence ID" value="CAK0785332.1"/>
    <property type="molecule type" value="Genomic_DNA"/>
</dbReference>
<protein>
    <recommendedName>
        <fullName evidence="10">ABC transporter domain-containing protein</fullName>
    </recommendedName>
</protein>
<evidence type="ECO:0000313" key="11">
    <source>
        <dbReference type="EMBL" id="CAK0785332.1"/>
    </source>
</evidence>
<evidence type="ECO:0000313" key="12">
    <source>
        <dbReference type="Proteomes" id="UP001314263"/>
    </source>
</evidence>
<keyword evidence="7 9" id="KW-0472">Membrane</keyword>
<accession>A0AAV1IF89</accession>
<dbReference type="Pfam" id="PF00005">
    <property type="entry name" value="ABC_tran"/>
    <property type="match status" value="1"/>
</dbReference>
<dbReference type="AlphaFoldDB" id="A0AAV1IF89"/>
<dbReference type="PROSITE" id="PS00211">
    <property type="entry name" value="ABC_TRANSPORTER_1"/>
    <property type="match status" value="1"/>
</dbReference>
<dbReference type="CDD" id="cd03213">
    <property type="entry name" value="ABCG_EPDR"/>
    <property type="match status" value="1"/>
</dbReference>
<evidence type="ECO:0000256" key="6">
    <source>
        <dbReference type="ARBA" id="ARBA00022989"/>
    </source>
</evidence>
<name>A0AAV1IF89_9CHLO</name>
<keyword evidence="6 9" id="KW-1133">Transmembrane helix</keyword>
<reference evidence="11 12" key="1">
    <citation type="submission" date="2023-10" db="EMBL/GenBank/DDBJ databases">
        <authorList>
            <person name="Maclean D."/>
            <person name="Macfadyen A."/>
        </authorList>
    </citation>
    <scope>NUCLEOTIDE SEQUENCE [LARGE SCALE GENOMIC DNA]</scope>
</reference>
<feature type="region of interest" description="Disordered" evidence="8">
    <location>
        <begin position="433"/>
        <end position="467"/>
    </location>
</feature>
<keyword evidence="4" id="KW-0547">Nucleotide-binding</keyword>
<evidence type="ECO:0000256" key="3">
    <source>
        <dbReference type="ARBA" id="ARBA00022692"/>
    </source>
</evidence>
<dbReference type="InterPro" id="IPR050352">
    <property type="entry name" value="ABCG_transporters"/>
</dbReference>
<proteinExistence type="predicted"/>
<comment type="caution">
    <text evidence="11">The sequence shown here is derived from an EMBL/GenBank/DDBJ whole genome shotgun (WGS) entry which is preliminary data.</text>
</comment>
<dbReference type="GO" id="GO:0016887">
    <property type="term" value="F:ATP hydrolysis activity"/>
    <property type="evidence" value="ECO:0007669"/>
    <property type="project" value="InterPro"/>
</dbReference>
<keyword evidence="12" id="KW-1185">Reference proteome</keyword>
<keyword evidence="3 9" id="KW-0812">Transmembrane</keyword>
<dbReference type="InterPro" id="IPR017871">
    <property type="entry name" value="ABC_transporter-like_CS"/>
</dbReference>
<feature type="transmembrane region" description="Helical" evidence="9">
    <location>
        <begin position="558"/>
        <end position="579"/>
    </location>
</feature>
<feature type="domain" description="ABC transporter" evidence="10">
    <location>
        <begin position="130"/>
        <end position="379"/>
    </location>
</feature>
<dbReference type="GO" id="GO:0005524">
    <property type="term" value="F:ATP binding"/>
    <property type="evidence" value="ECO:0007669"/>
    <property type="project" value="UniProtKB-KW"/>
</dbReference>
<evidence type="ECO:0000256" key="9">
    <source>
        <dbReference type="SAM" id="Phobius"/>
    </source>
</evidence>
<dbReference type="Pfam" id="PF01061">
    <property type="entry name" value="ABC2_membrane"/>
    <property type="match status" value="1"/>
</dbReference>
<feature type="transmembrane region" description="Helical" evidence="9">
    <location>
        <begin position="635"/>
        <end position="660"/>
    </location>
</feature>
<feature type="transmembrane region" description="Helical" evidence="9">
    <location>
        <begin position="7"/>
        <end position="27"/>
    </location>
</feature>
<evidence type="ECO:0000256" key="8">
    <source>
        <dbReference type="SAM" id="MobiDB-lite"/>
    </source>
</evidence>
<dbReference type="InterPro" id="IPR013525">
    <property type="entry name" value="ABC2_TM"/>
</dbReference>
<dbReference type="SMART" id="SM00382">
    <property type="entry name" value="AAA"/>
    <property type="match status" value="1"/>
</dbReference>
<feature type="transmembrane region" description="Helical" evidence="9">
    <location>
        <begin position="599"/>
        <end position="623"/>
    </location>
</feature>
<dbReference type="PANTHER" id="PTHR48041:SF139">
    <property type="entry name" value="PROTEIN SCARLET"/>
    <property type="match status" value="1"/>
</dbReference>
<dbReference type="GO" id="GO:0016020">
    <property type="term" value="C:membrane"/>
    <property type="evidence" value="ECO:0007669"/>
    <property type="project" value="UniProtKB-SubCell"/>
</dbReference>
<dbReference type="InterPro" id="IPR003439">
    <property type="entry name" value="ABC_transporter-like_ATP-bd"/>
</dbReference>
<dbReference type="InterPro" id="IPR003593">
    <property type="entry name" value="AAA+_ATPase"/>
</dbReference>